<feature type="compositionally biased region" description="Polar residues" evidence="1">
    <location>
        <begin position="14"/>
        <end position="26"/>
    </location>
</feature>
<comment type="caution">
    <text evidence="2">The sequence shown here is derived from an EMBL/GenBank/DDBJ whole genome shotgun (WGS) entry which is preliminary data.</text>
</comment>
<gene>
    <name evidence="2" type="ORF">CEXT_447201</name>
</gene>
<feature type="region of interest" description="Disordered" evidence="1">
    <location>
        <begin position="1"/>
        <end position="34"/>
    </location>
</feature>
<reference evidence="2 3" key="1">
    <citation type="submission" date="2021-06" db="EMBL/GenBank/DDBJ databases">
        <title>Caerostris extrusa draft genome.</title>
        <authorList>
            <person name="Kono N."/>
            <person name="Arakawa K."/>
        </authorList>
    </citation>
    <scope>NUCLEOTIDE SEQUENCE [LARGE SCALE GENOMIC DNA]</scope>
</reference>
<sequence length="92" mass="10688">MAERERISDERQNRTTMDFSSTNPRNPQRFPFENKCSKASDARDIDVFKMSPFLSEGHLFLIGVAFHTSRDLYWGFETRGKNSGIFPFQSGF</sequence>
<name>A0AAV4XKK6_CAEEX</name>
<evidence type="ECO:0000313" key="3">
    <source>
        <dbReference type="Proteomes" id="UP001054945"/>
    </source>
</evidence>
<evidence type="ECO:0000313" key="2">
    <source>
        <dbReference type="EMBL" id="GIY95677.1"/>
    </source>
</evidence>
<organism evidence="2 3">
    <name type="scientific">Caerostris extrusa</name>
    <name type="common">Bark spider</name>
    <name type="synonym">Caerostris bankana</name>
    <dbReference type="NCBI Taxonomy" id="172846"/>
    <lineage>
        <taxon>Eukaryota</taxon>
        <taxon>Metazoa</taxon>
        <taxon>Ecdysozoa</taxon>
        <taxon>Arthropoda</taxon>
        <taxon>Chelicerata</taxon>
        <taxon>Arachnida</taxon>
        <taxon>Araneae</taxon>
        <taxon>Araneomorphae</taxon>
        <taxon>Entelegynae</taxon>
        <taxon>Araneoidea</taxon>
        <taxon>Araneidae</taxon>
        <taxon>Caerostris</taxon>
    </lineage>
</organism>
<protein>
    <recommendedName>
        <fullName evidence="4">Ycf15</fullName>
    </recommendedName>
</protein>
<feature type="compositionally biased region" description="Basic and acidic residues" evidence="1">
    <location>
        <begin position="1"/>
        <end position="13"/>
    </location>
</feature>
<dbReference type="AlphaFoldDB" id="A0AAV4XKK6"/>
<keyword evidence="3" id="KW-1185">Reference proteome</keyword>
<dbReference type="EMBL" id="BPLR01000561">
    <property type="protein sequence ID" value="GIY95677.1"/>
    <property type="molecule type" value="Genomic_DNA"/>
</dbReference>
<proteinExistence type="predicted"/>
<evidence type="ECO:0008006" key="4">
    <source>
        <dbReference type="Google" id="ProtNLM"/>
    </source>
</evidence>
<dbReference type="Proteomes" id="UP001054945">
    <property type="component" value="Unassembled WGS sequence"/>
</dbReference>
<evidence type="ECO:0000256" key="1">
    <source>
        <dbReference type="SAM" id="MobiDB-lite"/>
    </source>
</evidence>
<accession>A0AAV4XKK6</accession>